<comment type="similarity">
    <text evidence="2">Belongs to the TAPT1 family.</text>
</comment>
<feature type="compositionally biased region" description="Basic residues" evidence="6">
    <location>
        <begin position="69"/>
        <end position="81"/>
    </location>
</feature>
<feature type="compositionally biased region" description="Polar residues" evidence="6">
    <location>
        <begin position="35"/>
        <end position="47"/>
    </location>
</feature>
<evidence type="ECO:0000256" key="5">
    <source>
        <dbReference type="ARBA" id="ARBA00023136"/>
    </source>
</evidence>
<feature type="compositionally biased region" description="Low complexity" evidence="6">
    <location>
        <begin position="52"/>
        <end position="68"/>
    </location>
</feature>
<accession>A0A8H4F642</accession>
<feature type="compositionally biased region" description="Polar residues" evidence="6">
    <location>
        <begin position="85"/>
        <end position="96"/>
    </location>
</feature>
<evidence type="ECO:0000256" key="7">
    <source>
        <dbReference type="SAM" id="Phobius"/>
    </source>
</evidence>
<feature type="transmembrane region" description="Helical" evidence="7">
    <location>
        <begin position="335"/>
        <end position="355"/>
    </location>
</feature>
<evidence type="ECO:0000256" key="6">
    <source>
        <dbReference type="SAM" id="MobiDB-lite"/>
    </source>
</evidence>
<comment type="caution">
    <text evidence="8">The sequence shown here is derived from an EMBL/GenBank/DDBJ whole genome shotgun (WGS) entry which is preliminary data.</text>
</comment>
<evidence type="ECO:0000256" key="4">
    <source>
        <dbReference type="ARBA" id="ARBA00022989"/>
    </source>
</evidence>
<sequence>MYSSKQKFPLDDGGWVETPKLRHRTIHSPERKATSVPSSPSMIQSNHFEILSPSLSSPPAASTTSSSSAKKHKHRKKKKTPQHSSSSRNSPLSQELTTHDWDDHIVPINDEDTLPSPALKEQQAPPQDTAQQPSPQKQPSQPLPDDSLRQISFLDYLKDELTVADFDSAQELKRERVTNFLGVPGAIEKLMGFGFFVCLDSFLYTFTILPLRFCLAFYNFLIYIYKNIQVLFKQRDRFVRLKASQKCDLLKGFLIIITCIVMCWLDPSRIYHSIRGQAVLKLYVVFNVLEICDKLCCSVGVDILDALFSKSTLGNPEQGIGGAAYAKRQLKPITLFVLAAGYMVVHTTVLFFQMITLNVAINFYSNALLSLLISNQFVEIKQSVFKKFEKENLFQLTCADIVERFQQYAFLFIITLRNVIELSESGPSSILPSTFVPLFKLPATTSLNTLMTPVVMVIASELMVDWLKHAFITKFNQIRPTIYGKYIDVLCKDLVIGSPGRISGRHHAFVDQSPVVSRRIGFPVLPLACLHVRMMQQILPMMFMSHNSQTANTSAAASMITNSLLNYLMNNQGMVNQVLPARIQLVVLSMVKGGWLENGLDQLFRFITWTLVVVVLAVILLALKVVVGINLLGFAYKRFTGMEERDEAEAKKDKEIKAMSKDETEYKTYIRDYLSNPDDNIMGEKQVKYTLENVDRFSMVKSRIP</sequence>
<dbReference type="InterPro" id="IPR008010">
    <property type="entry name" value="Tatp1"/>
</dbReference>
<keyword evidence="4 7" id="KW-1133">Transmembrane helix</keyword>
<proteinExistence type="inferred from homology"/>
<dbReference type="GO" id="GO:0005789">
    <property type="term" value="C:endoplasmic reticulum membrane"/>
    <property type="evidence" value="ECO:0007669"/>
    <property type="project" value="TreeGrafter"/>
</dbReference>
<comment type="subcellular location">
    <subcellularLocation>
        <location evidence="1">Membrane</location>
        <topology evidence="1">Multi-pass membrane protein</topology>
    </subcellularLocation>
</comment>
<evidence type="ECO:0000256" key="1">
    <source>
        <dbReference type="ARBA" id="ARBA00004141"/>
    </source>
</evidence>
<dbReference type="EMBL" id="JAAECE010000002">
    <property type="protein sequence ID" value="KAF1804963.1"/>
    <property type="molecule type" value="Genomic_DNA"/>
</dbReference>
<feature type="region of interest" description="Disordered" evidence="6">
    <location>
        <begin position="1"/>
        <end position="146"/>
    </location>
</feature>
<evidence type="ECO:0000313" key="8">
    <source>
        <dbReference type="EMBL" id="KAF1804963.1"/>
    </source>
</evidence>
<reference evidence="8 9" key="1">
    <citation type="submission" date="2019-09" db="EMBL/GenBank/DDBJ databases">
        <authorList>
            <consortium name="DOE Joint Genome Institute"/>
            <person name="Mondo S.J."/>
            <person name="Navarro-Mendoza M.I."/>
            <person name="Perez-Arques C."/>
            <person name="Panchal S."/>
            <person name="Nicolas F.E."/>
            <person name="Ganguly P."/>
            <person name="Pangilinan J."/>
            <person name="Grigoriev I."/>
            <person name="Heitman J."/>
            <person name="Sanya K."/>
            <person name="Garre V."/>
        </authorList>
    </citation>
    <scope>NUCLEOTIDE SEQUENCE [LARGE SCALE GENOMIC DNA]</scope>
    <source>
        <strain evidence="8 9">MU402</strain>
    </source>
</reference>
<feature type="transmembrane region" description="Helical" evidence="7">
    <location>
        <begin position="606"/>
        <end position="636"/>
    </location>
</feature>
<dbReference type="AlphaFoldDB" id="A0A8H4F642"/>
<keyword evidence="3 7" id="KW-0812">Transmembrane</keyword>
<evidence type="ECO:0000256" key="3">
    <source>
        <dbReference type="ARBA" id="ARBA00022692"/>
    </source>
</evidence>
<gene>
    <name evidence="8" type="ORF">FB192DRAFT_1054678</name>
</gene>
<dbReference type="PANTHER" id="PTHR13317:SF4">
    <property type="entry name" value="TRANSMEMBRANE ANTERIOR POSTERIOR TRANSFORMATION PROTEIN 1 HOMOLOG"/>
    <property type="match status" value="1"/>
</dbReference>
<feature type="compositionally biased region" description="Low complexity" evidence="6">
    <location>
        <begin position="122"/>
        <end position="144"/>
    </location>
</feature>
<evidence type="ECO:0000313" key="9">
    <source>
        <dbReference type="Proteomes" id="UP000469890"/>
    </source>
</evidence>
<dbReference type="Proteomes" id="UP000469890">
    <property type="component" value="Unassembled WGS sequence"/>
</dbReference>
<dbReference type="Pfam" id="PF05346">
    <property type="entry name" value="DUF747"/>
    <property type="match status" value="1"/>
</dbReference>
<dbReference type="PANTHER" id="PTHR13317">
    <property type="entry name" value="TRANSMEMBRANE ANTERIOR POSTERIOR TRANSFORMATION PROTEIN 1 HOMOLOG"/>
    <property type="match status" value="1"/>
</dbReference>
<name>A0A8H4F642_MUCCL</name>
<feature type="transmembrane region" description="Helical" evidence="7">
    <location>
        <begin position="201"/>
        <end position="225"/>
    </location>
</feature>
<evidence type="ECO:0000256" key="2">
    <source>
        <dbReference type="ARBA" id="ARBA00008803"/>
    </source>
</evidence>
<keyword evidence="5 7" id="KW-0472">Membrane</keyword>
<organism evidence="8 9">
    <name type="scientific">Mucor circinelloides f. lusitanicus</name>
    <name type="common">Mucor racemosus var. lusitanicus</name>
    <dbReference type="NCBI Taxonomy" id="29924"/>
    <lineage>
        <taxon>Eukaryota</taxon>
        <taxon>Fungi</taxon>
        <taxon>Fungi incertae sedis</taxon>
        <taxon>Mucoromycota</taxon>
        <taxon>Mucoromycotina</taxon>
        <taxon>Mucoromycetes</taxon>
        <taxon>Mucorales</taxon>
        <taxon>Mucorineae</taxon>
        <taxon>Mucoraceae</taxon>
        <taxon>Mucor</taxon>
    </lineage>
</organism>
<protein>
    <submittedName>
        <fullName evidence="8">Eukaryotic membrane protein family-domain-containing protein</fullName>
    </submittedName>
</protein>